<proteinExistence type="inferred from homology"/>
<reference evidence="3" key="1">
    <citation type="journal article" date="2020" name="Stud. Mycol.">
        <title>101 Dothideomycetes genomes: a test case for predicting lifestyles and emergence of pathogens.</title>
        <authorList>
            <person name="Haridas S."/>
            <person name="Albert R."/>
            <person name="Binder M."/>
            <person name="Bloem J."/>
            <person name="Labutti K."/>
            <person name="Salamov A."/>
            <person name="Andreopoulos B."/>
            <person name="Baker S."/>
            <person name="Barry K."/>
            <person name="Bills G."/>
            <person name="Bluhm B."/>
            <person name="Cannon C."/>
            <person name="Castanera R."/>
            <person name="Culley D."/>
            <person name="Daum C."/>
            <person name="Ezra D."/>
            <person name="Gonzalez J."/>
            <person name="Henrissat B."/>
            <person name="Kuo A."/>
            <person name="Liang C."/>
            <person name="Lipzen A."/>
            <person name="Lutzoni F."/>
            <person name="Magnuson J."/>
            <person name="Mondo S."/>
            <person name="Nolan M."/>
            <person name="Ohm R."/>
            <person name="Pangilinan J."/>
            <person name="Park H.-J."/>
            <person name="Ramirez L."/>
            <person name="Alfaro M."/>
            <person name="Sun H."/>
            <person name="Tritt A."/>
            <person name="Yoshinaga Y."/>
            <person name="Zwiers L.-H."/>
            <person name="Turgeon B."/>
            <person name="Goodwin S."/>
            <person name="Spatafora J."/>
            <person name="Crous P."/>
            <person name="Grigoriev I."/>
        </authorList>
    </citation>
    <scope>NUCLEOTIDE SEQUENCE</scope>
    <source>
        <strain evidence="3">CBS 161.51</strain>
    </source>
</reference>
<evidence type="ECO:0000256" key="1">
    <source>
        <dbReference type="ARBA" id="ARBA00009176"/>
    </source>
</evidence>
<dbReference type="Gene3D" id="3.90.245.10">
    <property type="entry name" value="Ribonucleoside hydrolase-like"/>
    <property type="match status" value="1"/>
</dbReference>
<dbReference type="AlphaFoldDB" id="A0A6A5SLM5"/>
<organism evidence="3 4">
    <name type="scientific">Clathrospora elynae</name>
    <dbReference type="NCBI Taxonomy" id="706981"/>
    <lineage>
        <taxon>Eukaryota</taxon>
        <taxon>Fungi</taxon>
        <taxon>Dikarya</taxon>
        <taxon>Ascomycota</taxon>
        <taxon>Pezizomycotina</taxon>
        <taxon>Dothideomycetes</taxon>
        <taxon>Pleosporomycetidae</taxon>
        <taxon>Pleosporales</taxon>
        <taxon>Diademaceae</taxon>
        <taxon>Clathrospora</taxon>
    </lineage>
</organism>
<gene>
    <name evidence="3" type="ORF">EJ02DRAFT_223123</name>
</gene>
<evidence type="ECO:0000313" key="4">
    <source>
        <dbReference type="Proteomes" id="UP000800038"/>
    </source>
</evidence>
<accession>A0A6A5SLM5</accession>
<dbReference type="EMBL" id="ML976058">
    <property type="protein sequence ID" value="KAF1940722.1"/>
    <property type="molecule type" value="Genomic_DNA"/>
</dbReference>
<protein>
    <submittedName>
        <fullName evidence="3">Nucleoside hydrolase</fullName>
    </submittedName>
</protein>
<sequence length="357" mass="39181">MMAFMYRALDSFLVPHRVLKLALTVLPLSASVALDRRTEVRNLIVDTDLFSDIDDAAALLLACTLPETKLLAVNVNVNSTYSAIAASAITNHYGYPFVPIGLPRPYANTSFFDTYAYALGEYTSKIAYHWSGGSVPFFELDATWDPVELYRKTLAESQNGSVTIASIGFSASLSGLLNTTADAYSILDGYGLVAEKVKELVIMGGGYPSGHEFNFWGQNASHTAHVVNTWPDSVPMTFLGTEVGEAVSTGARLTVSGPENDPVKAGYQWYVGYNNTRASWDPLTVAYAVEGLGDWFEYGNKNGYNYVYPNGSNTWMDGDSKTNQHYLKLKVSNETVAMELDNLLLRGARMHANYISR</sequence>
<feature type="domain" description="Inosine/uridine-preferring nucleoside hydrolase" evidence="2">
    <location>
        <begin position="43"/>
        <end position="291"/>
    </location>
</feature>
<dbReference type="OrthoDB" id="187522at2759"/>
<dbReference type="Proteomes" id="UP000800038">
    <property type="component" value="Unassembled WGS sequence"/>
</dbReference>
<dbReference type="InterPro" id="IPR036452">
    <property type="entry name" value="Ribo_hydro-like"/>
</dbReference>
<dbReference type="SUPFAM" id="SSF53590">
    <property type="entry name" value="Nucleoside hydrolase"/>
    <property type="match status" value="1"/>
</dbReference>
<evidence type="ECO:0000313" key="3">
    <source>
        <dbReference type="EMBL" id="KAF1940722.1"/>
    </source>
</evidence>
<keyword evidence="4" id="KW-1185">Reference proteome</keyword>
<comment type="similarity">
    <text evidence="1">Belongs to the IUNH family.</text>
</comment>
<evidence type="ECO:0000259" key="2">
    <source>
        <dbReference type="Pfam" id="PF01156"/>
    </source>
</evidence>
<dbReference type="PANTHER" id="PTHR43264">
    <property type="match status" value="1"/>
</dbReference>
<name>A0A6A5SLM5_9PLEO</name>
<dbReference type="Pfam" id="PF01156">
    <property type="entry name" value="IU_nuc_hydro"/>
    <property type="match status" value="1"/>
</dbReference>
<keyword evidence="3" id="KW-0378">Hydrolase</keyword>
<dbReference type="InterPro" id="IPR001910">
    <property type="entry name" value="Inosine/uridine_hydrolase_dom"/>
</dbReference>
<dbReference type="PANTHER" id="PTHR43264:SF1">
    <property type="entry name" value="INOSINE_URIDINE-PREFERRING NUCLEOSIDE HYDROLASE DOMAIN-CONTAINING PROTEIN"/>
    <property type="match status" value="1"/>
</dbReference>
<dbReference type="GO" id="GO:0016799">
    <property type="term" value="F:hydrolase activity, hydrolyzing N-glycosyl compounds"/>
    <property type="evidence" value="ECO:0007669"/>
    <property type="project" value="InterPro"/>
</dbReference>